<evidence type="ECO:0000313" key="8">
    <source>
        <dbReference type="Proteomes" id="UP001501842"/>
    </source>
</evidence>
<evidence type="ECO:0000256" key="1">
    <source>
        <dbReference type="ARBA" id="ARBA00003681"/>
    </source>
</evidence>
<evidence type="ECO:0000256" key="2">
    <source>
        <dbReference type="ARBA" id="ARBA00004496"/>
    </source>
</evidence>
<name>A0ABN3UI33_9ACTN</name>
<dbReference type="Proteomes" id="UP001501842">
    <property type="component" value="Unassembled WGS sequence"/>
</dbReference>
<evidence type="ECO:0000259" key="6">
    <source>
        <dbReference type="PROSITE" id="PS51350"/>
    </source>
</evidence>
<reference evidence="7 8" key="1">
    <citation type="journal article" date="2019" name="Int. J. Syst. Evol. Microbiol.">
        <title>The Global Catalogue of Microorganisms (GCM) 10K type strain sequencing project: providing services to taxonomists for standard genome sequencing and annotation.</title>
        <authorList>
            <consortium name="The Broad Institute Genomics Platform"/>
            <consortium name="The Broad Institute Genome Sequencing Center for Infectious Disease"/>
            <person name="Wu L."/>
            <person name="Ma J."/>
        </authorList>
    </citation>
    <scope>NUCLEOTIDE SEQUENCE [LARGE SCALE GENOMIC DNA]</scope>
    <source>
        <strain evidence="7 8">JCM 8201</strain>
    </source>
</reference>
<accession>A0ABN3UI33</accession>
<dbReference type="InterPro" id="IPR050399">
    <property type="entry name" value="HPr"/>
</dbReference>
<dbReference type="Gene3D" id="3.30.1340.10">
    <property type="entry name" value="HPr-like"/>
    <property type="match status" value="1"/>
</dbReference>
<feature type="domain" description="HPr" evidence="6">
    <location>
        <begin position="1"/>
        <end position="88"/>
    </location>
</feature>
<dbReference type="NCBIfam" id="TIGR01003">
    <property type="entry name" value="PTS_HPr_family"/>
    <property type="match status" value="1"/>
</dbReference>
<dbReference type="PROSITE" id="PS51350">
    <property type="entry name" value="PTS_HPR_DOM"/>
    <property type="match status" value="1"/>
</dbReference>
<dbReference type="PANTHER" id="PTHR33705">
    <property type="entry name" value="PHOSPHOCARRIER PROTEIN HPR"/>
    <property type="match status" value="1"/>
</dbReference>
<keyword evidence="4" id="KW-0963">Cytoplasm</keyword>
<dbReference type="SUPFAM" id="SSF55594">
    <property type="entry name" value="HPr-like"/>
    <property type="match status" value="1"/>
</dbReference>
<dbReference type="EMBL" id="BAAATZ010000025">
    <property type="protein sequence ID" value="GAA2733301.1"/>
    <property type="molecule type" value="Genomic_DNA"/>
</dbReference>
<dbReference type="PANTHER" id="PTHR33705:SF2">
    <property type="entry name" value="PHOSPHOCARRIER PROTEIN NPR"/>
    <property type="match status" value="1"/>
</dbReference>
<dbReference type="RefSeq" id="WP_344453940.1">
    <property type="nucleotide sequence ID" value="NZ_BAAATZ010000025.1"/>
</dbReference>
<sequence length="90" mass="9570">MAERLVRVESMVGLHSRPAAEFVKAAAQCPVEVSVGRHTGELVNAKSILAVLALDARPGEHLRLCAEGEGAEEALDRLAGLFTQFSETNA</sequence>
<comment type="function">
    <text evidence="1">General (non sugar-specific) component of the phosphoenolpyruvate-dependent sugar phosphotransferase system (sugar PTS). This major carbohydrate active-transport system catalyzes the phosphorylation of incoming sugar substrates concomitantly with their translocation across the cell membrane. The phosphoryl group from phosphoenolpyruvate (PEP) is transferred to the phosphoryl carrier protein HPr by enzyme I. Phospho-HPr then transfers it to the PTS EIIA domain.</text>
</comment>
<dbReference type="PROSITE" id="PS00589">
    <property type="entry name" value="PTS_HPR_SER"/>
    <property type="match status" value="1"/>
</dbReference>
<gene>
    <name evidence="7" type="ORF">GCM10010439_53000</name>
</gene>
<keyword evidence="8" id="KW-1185">Reference proteome</keyword>
<evidence type="ECO:0000256" key="4">
    <source>
        <dbReference type="ARBA" id="ARBA00022490"/>
    </source>
</evidence>
<dbReference type="InterPro" id="IPR000032">
    <property type="entry name" value="HPr-like"/>
</dbReference>
<dbReference type="InterPro" id="IPR002114">
    <property type="entry name" value="PTS_HPr_Ser_P_site"/>
</dbReference>
<dbReference type="InterPro" id="IPR001020">
    <property type="entry name" value="PTS_HPr_His_P_site"/>
</dbReference>
<protein>
    <recommendedName>
        <fullName evidence="3">Phosphocarrier protein HPr</fullName>
    </recommendedName>
</protein>
<evidence type="ECO:0000313" key="7">
    <source>
        <dbReference type="EMBL" id="GAA2733301.1"/>
    </source>
</evidence>
<dbReference type="InterPro" id="IPR035895">
    <property type="entry name" value="HPr-like_sf"/>
</dbReference>
<evidence type="ECO:0000256" key="5">
    <source>
        <dbReference type="ARBA" id="ARBA00022683"/>
    </source>
</evidence>
<organism evidence="7 8">
    <name type="scientific">Actinocorallia aurantiaca</name>
    <dbReference type="NCBI Taxonomy" id="46204"/>
    <lineage>
        <taxon>Bacteria</taxon>
        <taxon>Bacillati</taxon>
        <taxon>Actinomycetota</taxon>
        <taxon>Actinomycetes</taxon>
        <taxon>Streptosporangiales</taxon>
        <taxon>Thermomonosporaceae</taxon>
        <taxon>Actinocorallia</taxon>
    </lineage>
</organism>
<keyword evidence="5" id="KW-0598">Phosphotransferase system</keyword>
<dbReference type="Pfam" id="PF00381">
    <property type="entry name" value="PTS-HPr"/>
    <property type="match status" value="1"/>
</dbReference>
<dbReference type="PROSITE" id="PS00369">
    <property type="entry name" value="PTS_HPR_HIS"/>
    <property type="match status" value="1"/>
</dbReference>
<evidence type="ECO:0000256" key="3">
    <source>
        <dbReference type="ARBA" id="ARBA00020422"/>
    </source>
</evidence>
<proteinExistence type="predicted"/>
<comment type="subcellular location">
    <subcellularLocation>
        <location evidence="2">Cytoplasm</location>
    </subcellularLocation>
</comment>
<comment type="caution">
    <text evidence="7">The sequence shown here is derived from an EMBL/GenBank/DDBJ whole genome shotgun (WGS) entry which is preliminary data.</text>
</comment>
<dbReference type="CDD" id="cd00367">
    <property type="entry name" value="PTS-HPr_like"/>
    <property type="match status" value="1"/>
</dbReference>
<dbReference type="PRINTS" id="PR00107">
    <property type="entry name" value="PHOSPHOCPHPR"/>
</dbReference>